<organism evidence="2 3">
    <name type="scientific">Mycobacterium paraterrae</name>
    <dbReference type="NCBI Taxonomy" id="577492"/>
    <lineage>
        <taxon>Bacteria</taxon>
        <taxon>Bacillati</taxon>
        <taxon>Actinomycetota</taxon>
        <taxon>Actinomycetes</taxon>
        <taxon>Mycobacteriales</taxon>
        <taxon>Mycobacteriaceae</taxon>
        <taxon>Mycobacterium</taxon>
    </lineage>
</organism>
<dbReference type="Pfam" id="PF06722">
    <property type="entry name" value="EryCIII-like_C"/>
    <property type="match status" value="1"/>
</dbReference>
<dbReference type="EMBL" id="CP092488">
    <property type="protein sequence ID" value="UMB69482.1"/>
    <property type="molecule type" value="Genomic_DNA"/>
</dbReference>
<dbReference type="PANTHER" id="PTHR48050:SF13">
    <property type="entry name" value="STEROL 3-BETA-GLUCOSYLTRANSFERASE UGT80A2"/>
    <property type="match status" value="1"/>
</dbReference>
<protein>
    <submittedName>
        <fullName evidence="2">Glycosyltransferase</fullName>
    </submittedName>
</protein>
<evidence type="ECO:0000259" key="1">
    <source>
        <dbReference type="Pfam" id="PF06722"/>
    </source>
</evidence>
<proteinExistence type="predicted"/>
<feature type="domain" description="Erythromycin biosynthesis protein CIII-like C-terminal" evidence="1">
    <location>
        <begin position="298"/>
        <end position="413"/>
    </location>
</feature>
<dbReference type="Proteomes" id="UP001055336">
    <property type="component" value="Chromosome"/>
</dbReference>
<name>A0ABY3VQK7_9MYCO</name>
<dbReference type="PANTHER" id="PTHR48050">
    <property type="entry name" value="STEROL 3-BETA-GLUCOSYLTRANSFERASE"/>
    <property type="match status" value="1"/>
</dbReference>
<dbReference type="CDD" id="cd03784">
    <property type="entry name" value="GT1_Gtf-like"/>
    <property type="match status" value="1"/>
</dbReference>
<keyword evidence="3" id="KW-1185">Reference proteome</keyword>
<dbReference type="Gene3D" id="3.40.50.2000">
    <property type="entry name" value="Glycogen Phosphorylase B"/>
    <property type="match status" value="2"/>
</dbReference>
<dbReference type="InterPro" id="IPR050426">
    <property type="entry name" value="Glycosyltransferase_28"/>
</dbReference>
<dbReference type="SUPFAM" id="SSF53756">
    <property type="entry name" value="UDP-Glycosyltransferase/glycogen phosphorylase"/>
    <property type="match status" value="1"/>
</dbReference>
<dbReference type="InterPro" id="IPR002213">
    <property type="entry name" value="UDP_glucos_trans"/>
</dbReference>
<evidence type="ECO:0000313" key="2">
    <source>
        <dbReference type="EMBL" id="UMB69482.1"/>
    </source>
</evidence>
<evidence type="ECO:0000313" key="3">
    <source>
        <dbReference type="Proteomes" id="UP001055336"/>
    </source>
</evidence>
<reference evidence="2" key="1">
    <citation type="submission" date="2022-08" db="EMBL/GenBank/DDBJ databases">
        <title>Whole genome sequencing of non-tuberculosis mycobacteria type-strains.</title>
        <authorList>
            <person name="Igarashi Y."/>
            <person name="Osugi A."/>
            <person name="Mitarai S."/>
        </authorList>
    </citation>
    <scope>NUCLEOTIDE SEQUENCE</scope>
    <source>
        <strain evidence="2">DSM 45127</strain>
    </source>
</reference>
<sequence length="425" mass="46101">MAHYLVAASTIPGHLSPLLELGSDLARRGHDVSFLADSEYRAQIRRRGMRHVPLPPAGSPRTDRPLPVATGLVQRFLTGRHDMSAVFVAPLATQWIALQRLLDKRRVDAVLCDVAFTGVMPLLLSALPRPAVVVCGVSPLMLSSPDTPPFGMGWQPEPFMDYRMMHRVVGDVLFRGIRSQLDDALRSVGAPRSPVFLTDWPLLADHVVQLSIPGLEYPRHDLPDTVSFAGPVLPRGVPSRLAQRPKRCEKTVVHVTQGTWDNCDLGELVIPTVRALHSRPDVAIIATTGQPGRCTLPIALPGNTFVSDYVPYGKLLPAVDVMVTNGGFGGVHYALAHGIPLVIAGAASDKPEVAARVAYAGAGIDLRTSRPKARDVADAVDRVLTQPRYRIAARRLRGEILRYNAFEHVAQTLAQCGVGIGEYVS</sequence>
<gene>
    <name evidence="2" type="ORF">MKK62_24615</name>
</gene>
<dbReference type="InterPro" id="IPR010610">
    <property type="entry name" value="EryCIII-like_C"/>
</dbReference>
<dbReference type="RefSeq" id="WP_240261214.1">
    <property type="nucleotide sequence ID" value="NZ_CP092488.2"/>
</dbReference>
<accession>A0ABY3VQK7</accession>